<dbReference type="Gene3D" id="3.40.50.150">
    <property type="entry name" value="Vaccinia Virus protein VP39"/>
    <property type="match status" value="1"/>
</dbReference>
<evidence type="ECO:0000313" key="2">
    <source>
        <dbReference type="EMBL" id="RWA13537.1"/>
    </source>
</evidence>
<keyword evidence="3" id="KW-1185">Reference proteome</keyword>
<dbReference type="PANTHER" id="PTHR42912">
    <property type="entry name" value="METHYLTRANSFERASE"/>
    <property type="match status" value="1"/>
</dbReference>
<dbReference type="GO" id="GO:0008168">
    <property type="term" value="F:methyltransferase activity"/>
    <property type="evidence" value="ECO:0007669"/>
    <property type="project" value="TreeGrafter"/>
</dbReference>
<dbReference type="SUPFAM" id="SSF53335">
    <property type="entry name" value="S-adenosyl-L-methionine-dependent methyltransferases"/>
    <property type="match status" value="1"/>
</dbReference>
<dbReference type="AlphaFoldDB" id="A0A439DGJ0"/>
<accession>A0A439DGJ0</accession>
<feature type="domain" description="Methyltransferase" evidence="1">
    <location>
        <begin position="67"/>
        <end position="158"/>
    </location>
</feature>
<dbReference type="Pfam" id="PF13649">
    <property type="entry name" value="Methyltransf_25"/>
    <property type="match status" value="1"/>
</dbReference>
<reference evidence="2 3" key="1">
    <citation type="submission" date="2018-12" db="EMBL/GenBank/DDBJ databases">
        <title>Draft genome sequence of Xylaria grammica IHI A82.</title>
        <authorList>
            <person name="Buettner E."/>
            <person name="Kellner H."/>
        </authorList>
    </citation>
    <scope>NUCLEOTIDE SEQUENCE [LARGE SCALE GENOMIC DNA]</scope>
    <source>
        <strain evidence="2 3">IHI A82</strain>
    </source>
</reference>
<evidence type="ECO:0000259" key="1">
    <source>
        <dbReference type="Pfam" id="PF13649"/>
    </source>
</evidence>
<organism evidence="2 3">
    <name type="scientific">Xylaria grammica</name>
    <dbReference type="NCBI Taxonomy" id="363999"/>
    <lineage>
        <taxon>Eukaryota</taxon>
        <taxon>Fungi</taxon>
        <taxon>Dikarya</taxon>
        <taxon>Ascomycota</taxon>
        <taxon>Pezizomycotina</taxon>
        <taxon>Sordariomycetes</taxon>
        <taxon>Xylariomycetidae</taxon>
        <taxon>Xylariales</taxon>
        <taxon>Xylariaceae</taxon>
        <taxon>Xylaria</taxon>
    </lineage>
</organism>
<dbReference type="InterPro" id="IPR029063">
    <property type="entry name" value="SAM-dependent_MTases_sf"/>
</dbReference>
<dbReference type="STRING" id="363999.A0A439DGJ0"/>
<dbReference type="InterPro" id="IPR050508">
    <property type="entry name" value="Methyltransf_Superfamily"/>
</dbReference>
<dbReference type="Proteomes" id="UP000286045">
    <property type="component" value="Unassembled WGS sequence"/>
</dbReference>
<name>A0A439DGJ0_9PEZI</name>
<proteinExistence type="predicted"/>
<dbReference type="EMBL" id="RYZI01000024">
    <property type="protein sequence ID" value="RWA13537.1"/>
    <property type="molecule type" value="Genomic_DNA"/>
</dbReference>
<dbReference type="CDD" id="cd02440">
    <property type="entry name" value="AdoMet_MTases"/>
    <property type="match status" value="1"/>
</dbReference>
<dbReference type="InterPro" id="IPR041698">
    <property type="entry name" value="Methyltransf_25"/>
</dbReference>
<comment type="caution">
    <text evidence="2">The sequence shown here is derived from an EMBL/GenBank/DDBJ whole genome shotgun (WGS) entry which is preliminary data.</text>
</comment>
<sequence length="220" mass="23906">MLDTVEAENSFVARARACRSHHDITILYAQWADTYDSDLKGGAHNYVAPSIVAETVLRLGGQAHAVILDTGCGTGLVGTALAEGGVTTIDGLDLSPHMLRVAEQSGAYRSVFLGDLTKEVAKPSQFYDLVTCVGTFRHGHVGPIPALREFVRVLRDEGHIVATVLEEIWLPAGFKTEIDRLQAEGLVEVVSTEVKHYLKGQDRAYLLILKKKQGVLVVKS</sequence>
<gene>
    <name evidence="2" type="ORF">EKO27_g1530</name>
</gene>
<protein>
    <recommendedName>
        <fullName evidence="1">Methyltransferase domain-containing protein</fullName>
    </recommendedName>
</protein>
<evidence type="ECO:0000313" key="3">
    <source>
        <dbReference type="Proteomes" id="UP000286045"/>
    </source>
</evidence>